<name>A0A3E3E5F3_9FIRM</name>
<dbReference type="InterPro" id="IPR029066">
    <property type="entry name" value="PLP-binding_barrel"/>
</dbReference>
<organism evidence="7 8">
    <name type="scientific">Faecalicoccus pleomorphus</name>
    <dbReference type="NCBI Taxonomy" id="1323"/>
    <lineage>
        <taxon>Bacteria</taxon>
        <taxon>Bacillati</taxon>
        <taxon>Bacillota</taxon>
        <taxon>Erysipelotrichia</taxon>
        <taxon>Erysipelotrichales</taxon>
        <taxon>Erysipelotrichaceae</taxon>
        <taxon>Faecalicoccus</taxon>
    </lineage>
</organism>
<evidence type="ECO:0000259" key="5">
    <source>
        <dbReference type="Pfam" id="PF21279"/>
    </source>
</evidence>
<dbReference type="EMBL" id="JABAFR010000012">
    <property type="protein sequence ID" value="NME44469.1"/>
    <property type="molecule type" value="Genomic_DNA"/>
</dbReference>
<reference evidence="7 8" key="1">
    <citation type="submission" date="2018-08" db="EMBL/GenBank/DDBJ databases">
        <title>A genome reference for cultivated species of the human gut microbiota.</title>
        <authorList>
            <person name="Zou Y."/>
            <person name="Xue W."/>
            <person name="Luo G."/>
        </authorList>
    </citation>
    <scope>NUCLEOTIDE SEQUENCE [LARGE SCALE GENOMIC DNA]</scope>
    <source>
        <strain evidence="7 8">TF08-11</strain>
    </source>
</reference>
<keyword evidence="2" id="KW-0663">Pyridoxal phosphate</keyword>
<comment type="caution">
    <text evidence="7">The sequence shown here is derived from an EMBL/GenBank/DDBJ whole genome shotgun (WGS) entry which is preliminary data.</text>
</comment>
<dbReference type="PANTHER" id="PTHR30511">
    <property type="entry name" value="ALANINE RACEMASE"/>
    <property type="match status" value="1"/>
</dbReference>
<reference evidence="6 9" key="2">
    <citation type="submission" date="2020-04" db="EMBL/GenBank/DDBJ databases">
        <authorList>
            <person name="Hitch T.C.A."/>
            <person name="Wylensek D."/>
            <person name="Clavel T."/>
        </authorList>
    </citation>
    <scope>NUCLEOTIDE SEQUENCE [LARGE SCALE GENOMIC DNA]</scope>
    <source>
        <strain evidence="6 9">BSM-383-APC-22F</strain>
    </source>
</reference>
<evidence type="ECO:0000256" key="1">
    <source>
        <dbReference type="ARBA" id="ARBA00001933"/>
    </source>
</evidence>
<dbReference type="PANTHER" id="PTHR30511:SF3">
    <property type="entry name" value="LYSINE RACEMASE"/>
    <property type="match status" value="1"/>
</dbReference>
<dbReference type="Proteomes" id="UP000260721">
    <property type="component" value="Unassembled WGS sequence"/>
</dbReference>
<comment type="cofactor">
    <cofactor evidence="1">
        <name>pyridoxal 5'-phosphate</name>
        <dbReference type="ChEBI" id="CHEBI:597326"/>
    </cofactor>
</comment>
<evidence type="ECO:0000259" key="4">
    <source>
        <dbReference type="Pfam" id="PF01168"/>
    </source>
</evidence>
<dbReference type="InterPro" id="IPR000821">
    <property type="entry name" value="Ala_racemase"/>
</dbReference>
<evidence type="ECO:0000313" key="9">
    <source>
        <dbReference type="Proteomes" id="UP000540014"/>
    </source>
</evidence>
<dbReference type="RefSeq" id="WP_117445926.1">
    <property type="nucleotide sequence ID" value="NZ_CALCIP010000027.1"/>
</dbReference>
<dbReference type="InterPro" id="IPR001608">
    <property type="entry name" value="Ala_racemase_N"/>
</dbReference>
<evidence type="ECO:0000313" key="8">
    <source>
        <dbReference type="Proteomes" id="UP000260721"/>
    </source>
</evidence>
<feature type="domain" description="Alanine racemase N-terminal" evidence="4">
    <location>
        <begin position="33"/>
        <end position="264"/>
    </location>
</feature>
<evidence type="ECO:0000313" key="6">
    <source>
        <dbReference type="EMBL" id="NME44469.1"/>
    </source>
</evidence>
<dbReference type="CDD" id="cd06811">
    <property type="entry name" value="PLPDE_III_yhfX_like"/>
    <property type="match status" value="1"/>
</dbReference>
<accession>A0A3E3E5F3</accession>
<evidence type="ECO:0000256" key="3">
    <source>
        <dbReference type="ARBA" id="ARBA00023235"/>
    </source>
</evidence>
<dbReference type="AlphaFoldDB" id="A0A3E3E5F3"/>
<gene>
    <name evidence="7" type="ORF">DXC78_04605</name>
    <name evidence="6" type="ORF">HF861_06160</name>
</gene>
<dbReference type="GO" id="GO:0005829">
    <property type="term" value="C:cytosol"/>
    <property type="evidence" value="ECO:0007669"/>
    <property type="project" value="TreeGrafter"/>
</dbReference>
<dbReference type="EMBL" id="QUSK01000008">
    <property type="protein sequence ID" value="RGD76957.1"/>
    <property type="molecule type" value="Genomic_DNA"/>
</dbReference>
<sequence>MFLEQTIHRNKQLVQTCFQLHQKYKIRPDTYVVDLDQLLENAKQMLDVSRNNNIDLYFMLKQLGRNPYIAKELVRIGYKGAVVVDFKEAAVLMQHNIPICNVGHLVQMPRCMVQELVNYGCEYFTVFSIEKAKEINEAAENAGIIQKVLLKVVGPQDMIYSGQTAGFYVESLEEVIKELKKLDNIKVSGVTSFPSFLFDEKEEKIIPTPNLSTLMKACSILESKGIQVENVNAPSATCSYSLEQMKSYRVNSAEPGHGLTGTTPMHANGECVEKPAVCYVSEISHNFKGKAYCYGGGHYRRSHVANAIVGKNLENSQRYQVIPPTDESIDYYFGLDREANVSDTVIMSFRFQIFVTRSDVVLVKGIHKGNAEIVGIYNSLGDEIHE</sequence>
<proteinExistence type="predicted"/>
<dbReference type="Proteomes" id="UP000540014">
    <property type="component" value="Unassembled WGS sequence"/>
</dbReference>
<dbReference type="Gene3D" id="2.40.37.30">
    <property type="match status" value="2"/>
</dbReference>
<evidence type="ECO:0000313" key="7">
    <source>
        <dbReference type="EMBL" id="RGD76957.1"/>
    </source>
</evidence>
<keyword evidence="3" id="KW-0413">Isomerase</keyword>
<dbReference type="InterPro" id="IPR048449">
    <property type="entry name" value="YhfX-like_C"/>
</dbReference>
<dbReference type="GO" id="GO:0030170">
    <property type="term" value="F:pyridoxal phosphate binding"/>
    <property type="evidence" value="ECO:0007669"/>
    <property type="project" value="TreeGrafter"/>
</dbReference>
<dbReference type="Pfam" id="PF01168">
    <property type="entry name" value="Ala_racemase_N"/>
    <property type="match status" value="1"/>
</dbReference>
<feature type="domain" description="YhfX-like C-terminal" evidence="5">
    <location>
        <begin position="279"/>
        <end position="373"/>
    </location>
</feature>
<dbReference type="SUPFAM" id="SSF51419">
    <property type="entry name" value="PLP-binding barrel"/>
    <property type="match status" value="1"/>
</dbReference>
<protein>
    <submittedName>
        <fullName evidence="7">YhfX family PLP-dependent enzyme</fullName>
    </submittedName>
</protein>
<dbReference type="GO" id="GO:0008784">
    <property type="term" value="F:alanine racemase activity"/>
    <property type="evidence" value="ECO:0007669"/>
    <property type="project" value="TreeGrafter"/>
</dbReference>
<dbReference type="Pfam" id="PF21279">
    <property type="entry name" value="YhfX-like_C"/>
    <property type="match status" value="1"/>
</dbReference>
<evidence type="ECO:0000256" key="2">
    <source>
        <dbReference type="ARBA" id="ARBA00022898"/>
    </source>
</evidence>